<evidence type="ECO:0000256" key="7">
    <source>
        <dbReference type="ARBA" id="ARBA00023136"/>
    </source>
</evidence>
<keyword evidence="10" id="KW-1185">Reference proteome</keyword>
<dbReference type="EMBL" id="BMYF01000009">
    <property type="protein sequence ID" value="GHB36478.1"/>
    <property type="molecule type" value="Genomic_DNA"/>
</dbReference>
<name>A0A8J3CY74_9BACT</name>
<evidence type="ECO:0000256" key="1">
    <source>
        <dbReference type="ARBA" id="ARBA00004651"/>
    </source>
</evidence>
<feature type="transmembrane region" description="Helical" evidence="8">
    <location>
        <begin position="67"/>
        <end position="89"/>
    </location>
</feature>
<dbReference type="PANTHER" id="PTHR21716:SF53">
    <property type="entry name" value="PERMEASE PERM-RELATED"/>
    <property type="match status" value="1"/>
</dbReference>
<accession>A0A8J3CY74</accession>
<comment type="caution">
    <text evidence="9">The sequence shown here is derived from an EMBL/GenBank/DDBJ whole genome shotgun (WGS) entry which is preliminary data.</text>
</comment>
<feature type="transmembrane region" description="Helical" evidence="8">
    <location>
        <begin position="267"/>
        <end position="283"/>
    </location>
</feature>
<feature type="transmembrane region" description="Helical" evidence="8">
    <location>
        <begin position="12"/>
        <end position="30"/>
    </location>
</feature>
<proteinExistence type="inferred from homology"/>
<reference evidence="9" key="1">
    <citation type="journal article" date="2014" name="Int. J. Syst. Evol. Microbiol.">
        <title>Complete genome sequence of Corynebacterium casei LMG S-19264T (=DSM 44701T), isolated from a smear-ripened cheese.</title>
        <authorList>
            <consortium name="US DOE Joint Genome Institute (JGI-PGF)"/>
            <person name="Walter F."/>
            <person name="Albersmeier A."/>
            <person name="Kalinowski J."/>
            <person name="Ruckert C."/>
        </authorList>
    </citation>
    <scope>NUCLEOTIDE SEQUENCE</scope>
    <source>
        <strain evidence="9">KCTC 23224</strain>
    </source>
</reference>
<evidence type="ECO:0000256" key="2">
    <source>
        <dbReference type="ARBA" id="ARBA00009773"/>
    </source>
</evidence>
<keyword evidence="5 8" id="KW-0812">Transmembrane</keyword>
<reference evidence="9" key="2">
    <citation type="submission" date="2020-09" db="EMBL/GenBank/DDBJ databases">
        <authorList>
            <person name="Sun Q."/>
            <person name="Kim S."/>
        </authorList>
    </citation>
    <scope>NUCLEOTIDE SEQUENCE</scope>
    <source>
        <strain evidence="9">KCTC 23224</strain>
    </source>
</reference>
<keyword evidence="4" id="KW-1003">Cell membrane</keyword>
<evidence type="ECO:0000256" key="4">
    <source>
        <dbReference type="ARBA" id="ARBA00022475"/>
    </source>
</evidence>
<dbReference type="GO" id="GO:0005886">
    <property type="term" value="C:plasma membrane"/>
    <property type="evidence" value="ECO:0007669"/>
    <property type="project" value="UniProtKB-SubCell"/>
</dbReference>
<keyword evidence="6 8" id="KW-1133">Transmembrane helix</keyword>
<evidence type="ECO:0000256" key="6">
    <source>
        <dbReference type="ARBA" id="ARBA00022989"/>
    </source>
</evidence>
<feature type="transmembrane region" description="Helical" evidence="8">
    <location>
        <begin position="232"/>
        <end position="255"/>
    </location>
</feature>
<dbReference type="PANTHER" id="PTHR21716">
    <property type="entry name" value="TRANSMEMBRANE PROTEIN"/>
    <property type="match status" value="1"/>
</dbReference>
<evidence type="ECO:0000256" key="5">
    <source>
        <dbReference type="ARBA" id="ARBA00022692"/>
    </source>
</evidence>
<dbReference type="RefSeq" id="WP_189580787.1">
    <property type="nucleotide sequence ID" value="NZ_BMYF01000009.1"/>
</dbReference>
<sequence length="358" mass="39582">MDVEQDKLPTLFKSLAILLLIISIVFILVIGKSILIPLFLAGLLSIILTPVSDRLEKWGLGRTSSTILSVLGGLIVILTLLVFSVMQVVSFSKDLENVGEKLNSYLDNFNDTVLNRFGIETGLENGFNQEYLIDLIETNGSSIAQAILGTLGSLSSFILLPIFIFFFVLYRGHLTDFFVNLFKTENPERIKSEIKDNRKLIQNYILGLLKVMSILAILNSIALFSLGIKHAIFFAVFAAILNVIPYLGPLLGAVLPMTFAFLTMDTLFYPIAVFACFQVIQLIESNFLTPKIVGSNVNLNAFVTFLGLLIGASIWGVAGMIIIIPSLAILRKIFELSDSTKPYAFLLGEEKIQQSEEK</sequence>
<keyword evidence="3" id="KW-0813">Transport</keyword>
<dbReference type="GO" id="GO:0055085">
    <property type="term" value="P:transmembrane transport"/>
    <property type="evidence" value="ECO:0007669"/>
    <property type="project" value="TreeGrafter"/>
</dbReference>
<organism evidence="9 10">
    <name type="scientific">Mongoliitalea lutea</name>
    <dbReference type="NCBI Taxonomy" id="849756"/>
    <lineage>
        <taxon>Bacteria</taxon>
        <taxon>Pseudomonadati</taxon>
        <taxon>Bacteroidota</taxon>
        <taxon>Cytophagia</taxon>
        <taxon>Cytophagales</taxon>
        <taxon>Cyclobacteriaceae</taxon>
        <taxon>Mongoliitalea</taxon>
    </lineage>
</organism>
<evidence type="ECO:0000256" key="8">
    <source>
        <dbReference type="SAM" id="Phobius"/>
    </source>
</evidence>
<feature type="transmembrane region" description="Helical" evidence="8">
    <location>
        <begin position="143"/>
        <end position="170"/>
    </location>
</feature>
<evidence type="ECO:0000313" key="9">
    <source>
        <dbReference type="EMBL" id="GHB36478.1"/>
    </source>
</evidence>
<dbReference type="InterPro" id="IPR002549">
    <property type="entry name" value="AI-2E-like"/>
</dbReference>
<dbReference type="Pfam" id="PF01594">
    <property type="entry name" value="AI-2E_transport"/>
    <property type="match status" value="1"/>
</dbReference>
<comment type="subcellular location">
    <subcellularLocation>
        <location evidence="1">Cell membrane</location>
        <topology evidence="1">Multi-pass membrane protein</topology>
    </subcellularLocation>
</comment>
<feature type="transmembrane region" description="Helical" evidence="8">
    <location>
        <begin position="204"/>
        <end position="226"/>
    </location>
</feature>
<evidence type="ECO:0000256" key="3">
    <source>
        <dbReference type="ARBA" id="ARBA00022448"/>
    </source>
</evidence>
<gene>
    <name evidence="9" type="ORF">GCM10008106_17200</name>
</gene>
<protein>
    <submittedName>
        <fullName evidence="9">AI-2E family transporter</fullName>
    </submittedName>
</protein>
<feature type="transmembrane region" description="Helical" evidence="8">
    <location>
        <begin position="303"/>
        <end position="330"/>
    </location>
</feature>
<comment type="similarity">
    <text evidence="2">Belongs to the autoinducer-2 exporter (AI-2E) (TC 2.A.86) family.</text>
</comment>
<keyword evidence="7 8" id="KW-0472">Membrane</keyword>
<evidence type="ECO:0000313" key="10">
    <source>
        <dbReference type="Proteomes" id="UP000642809"/>
    </source>
</evidence>
<dbReference type="Proteomes" id="UP000642809">
    <property type="component" value="Unassembled WGS sequence"/>
</dbReference>
<dbReference type="AlphaFoldDB" id="A0A8J3CY74"/>